<keyword evidence="3" id="KW-1185">Reference proteome</keyword>
<dbReference type="Pfam" id="PF13565">
    <property type="entry name" value="HTH_32"/>
    <property type="match status" value="1"/>
</dbReference>
<organism evidence="2 3">
    <name type="scientific">Ophiocordyceps australis</name>
    <dbReference type="NCBI Taxonomy" id="1399860"/>
    <lineage>
        <taxon>Eukaryota</taxon>
        <taxon>Fungi</taxon>
        <taxon>Dikarya</taxon>
        <taxon>Ascomycota</taxon>
        <taxon>Pezizomycotina</taxon>
        <taxon>Sordariomycetes</taxon>
        <taxon>Hypocreomycetidae</taxon>
        <taxon>Hypocreales</taxon>
        <taxon>Ophiocordycipitaceae</taxon>
        <taxon>Ophiocordyceps</taxon>
    </lineage>
</organism>
<dbReference type="InterPro" id="IPR036388">
    <property type="entry name" value="WH-like_DNA-bd_sf"/>
</dbReference>
<dbReference type="OrthoDB" id="5089593at2759"/>
<comment type="caution">
    <text evidence="2">The sequence shown here is derived from an EMBL/GenBank/DDBJ whole genome shotgun (WGS) entry which is preliminary data.</text>
</comment>
<evidence type="ECO:0000313" key="3">
    <source>
        <dbReference type="Proteomes" id="UP000226192"/>
    </source>
</evidence>
<feature type="region of interest" description="Disordered" evidence="1">
    <location>
        <begin position="19"/>
        <end position="49"/>
    </location>
</feature>
<gene>
    <name evidence="2" type="ORF">CDD81_5775</name>
</gene>
<evidence type="ECO:0000313" key="2">
    <source>
        <dbReference type="EMBL" id="PHH63494.1"/>
    </source>
</evidence>
<accession>A0A2C5Y956</accession>
<dbReference type="Gene3D" id="1.10.10.10">
    <property type="entry name" value="Winged helix-like DNA-binding domain superfamily/Winged helix DNA-binding domain"/>
    <property type="match status" value="1"/>
</dbReference>
<reference evidence="2 3" key="1">
    <citation type="submission" date="2017-06" db="EMBL/GenBank/DDBJ databases">
        <title>Ant-infecting Ophiocordyceps genomes reveal a high diversity of potential behavioral manipulation genes and a possible major role for enterotoxins.</title>
        <authorList>
            <person name="De Bekker C."/>
            <person name="Evans H.C."/>
            <person name="Brachmann A."/>
            <person name="Hughes D.P."/>
        </authorList>
    </citation>
    <scope>NUCLEOTIDE SEQUENCE [LARGE SCALE GENOMIC DNA]</scope>
    <source>
        <strain evidence="2 3">Map64</strain>
    </source>
</reference>
<name>A0A2C5Y956_9HYPO</name>
<dbReference type="Proteomes" id="UP000226192">
    <property type="component" value="Unassembled WGS sequence"/>
</dbReference>
<evidence type="ECO:0008006" key="4">
    <source>
        <dbReference type="Google" id="ProtNLM"/>
    </source>
</evidence>
<protein>
    <recommendedName>
        <fullName evidence="4">Transposase IS30-like HTH domain-containing protein</fullName>
    </recommendedName>
</protein>
<dbReference type="EMBL" id="NJET01000048">
    <property type="protein sequence ID" value="PHH63494.1"/>
    <property type="molecule type" value="Genomic_DNA"/>
</dbReference>
<feature type="compositionally biased region" description="Polar residues" evidence="1">
    <location>
        <begin position="25"/>
        <end position="34"/>
    </location>
</feature>
<evidence type="ECO:0000256" key="1">
    <source>
        <dbReference type="SAM" id="MobiDB-lite"/>
    </source>
</evidence>
<sequence>MAPITCYKTIDASTPDTRADLSAIPSITPNSEPWTTREPTDAKRGPSLLPNSESCCTTFAETGASILASPDSCPVQPRTDDATYAEPSTLASSACPGSKKTLQNIAANVFAPRQKHCQFSSAQREAMCTHVSSGKSYRTVATLFKTSASTVHAIFKRWRTHRSIESKTRSGRPCKLSDEQKQQLAVLVDSHPKPTYAQLVECMGGGVSKRTIRRAIQDQQRELAAMEARQ</sequence>
<proteinExistence type="predicted"/>
<dbReference type="AlphaFoldDB" id="A0A2C5Y956"/>
<dbReference type="SUPFAM" id="SSF46689">
    <property type="entry name" value="Homeodomain-like"/>
    <property type="match status" value="1"/>
</dbReference>
<dbReference type="InterPro" id="IPR009057">
    <property type="entry name" value="Homeodomain-like_sf"/>
</dbReference>